<keyword evidence="1" id="KW-0732">Signal</keyword>
<dbReference type="RefSeq" id="WP_184624057.1">
    <property type="nucleotide sequence ID" value="NZ_JACHCC010000003.1"/>
</dbReference>
<dbReference type="PANTHER" id="PTHR42924">
    <property type="entry name" value="EXONUCLEASE"/>
    <property type="match status" value="1"/>
</dbReference>
<dbReference type="GO" id="GO:0035312">
    <property type="term" value="F:5'-3' DNA exonuclease activity"/>
    <property type="evidence" value="ECO:0007669"/>
    <property type="project" value="TreeGrafter"/>
</dbReference>
<dbReference type="InterPro" id="IPR052018">
    <property type="entry name" value="PHP_domain"/>
</dbReference>
<dbReference type="GO" id="GO:0004534">
    <property type="term" value="F:5'-3' RNA exonuclease activity"/>
    <property type="evidence" value="ECO:0007669"/>
    <property type="project" value="TreeGrafter"/>
</dbReference>
<evidence type="ECO:0000256" key="1">
    <source>
        <dbReference type="SAM" id="SignalP"/>
    </source>
</evidence>
<name>A0A7X0J1G8_9SPHI</name>
<reference evidence="3 4" key="1">
    <citation type="submission" date="2020-08" db="EMBL/GenBank/DDBJ databases">
        <title>Genomic Encyclopedia of Type Strains, Phase IV (KMG-V): Genome sequencing to study the core and pangenomes of soil and plant-associated prokaryotes.</title>
        <authorList>
            <person name="Whitman W."/>
        </authorList>
    </citation>
    <scope>NUCLEOTIDE SEQUENCE [LARGE SCALE GENOMIC DNA]</scope>
    <source>
        <strain evidence="3 4">M2T3</strain>
    </source>
</reference>
<evidence type="ECO:0000313" key="4">
    <source>
        <dbReference type="Proteomes" id="UP000521017"/>
    </source>
</evidence>
<dbReference type="InterPro" id="IPR016195">
    <property type="entry name" value="Pol/histidinol_Pase-like"/>
</dbReference>
<gene>
    <name evidence="3" type="ORF">HDF25_001467</name>
</gene>
<dbReference type="SUPFAM" id="SSF89550">
    <property type="entry name" value="PHP domain-like"/>
    <property type="match status" value="1"/>
</dbReference>
<dbReference type="PANTHER" id="PTHR42924:SF3">
    <property type="entry name" value="POLYMERASE_HISTIDINOL PHOSPHATASE N-TERMINAL DOMAIN-CONTAINING PROTEIN"/>
    <property type="match status" value="1"/>
</dbReference>
<evidence type="ECO:0000313" key="3">
    <source>
        <dbReference type="EMBL" id="MBB6499326.1"/>
    </source>
</evidence>
<dbReference type="NCBIfam" id="NF038032">
    <property type="entry name" value="CehA_McbA_metalo"/>
    <property type="match status" value="1"/>
</dbReference>
<dbReference type="Gene3D" id="3.20.20.140">
    <property type="entry name" value="Metal-dependent hydrolases"/>
    <property type="match status" value="1"/>
</dbReference>
<evidence type="ECO:0000259" key="2">
    <source>
        <dbReference type="SMART" id="SM00481"/>
    </source>
</evidence>
<feature type="domain" description="Polymerase/histidinol phosphatase N-terminal" evidence="2">
    <location>
        <begin position="164"/>
        <end position="228"/>
    </location>
</feature>
<dbReference type="InterPro" id="IPR003141">
    <property type="entry name" value="Pol/His_phosphatase_N"/>
</dbReference>
<proteinExistence type="predicted"/>
<dbReference type="EMBL" id="JACHCC010000003">
    <property type="protein sequence ID" value="MBB6499326.1"/>
    <property type="molecule type" value="Genomic_DNA"/>
</dbReference>
<feature type="chain" id="PRO_5031295515" description="Polymerase/histidinol phosphatase N-terminal domain-containing protein" evidence="1">
    <location>
        <begin position="20"/>
        <end position="463"/>
    </location>
</feature>
<protein>
    <recommendedName>
        <fullName evidence="2">Polymerase/histidinol phosphatase N-terminal domain-containing protein</fullName>
    </recommendedName>
</protein>
<accession>A0A7X0J1G8</accession>
<dbReference type="Proteomes" id="UP000521017">
    <property type="component" value="Unassembled WGS sequence"/>
</dbReference>
<comment type="caution">
    <text evidence="3">The sequence shown here is derived from an EMBL/GenBank/DDBJ whole genome shotgun (WGS) entry which is preliminary data.</text>
</comment>
<dbReference type="SMART" id="SM00481">
    <property type="entry name" value="POLIIIAc"/>
    <property type="match status" value="1"/>
</dbReference>
<dbReference type="CDD" id="cd07432">
    <property type="entry name" value="PHP_HisPPase"/>
    <property type="match status" value="1"/>
</dbReference>
<sequence length="463" mass="51412">MIKGFALFCFLLFPFLLFAGQDTVIVRSGHIDPQGIFKLVYVPVEVPVGIKEIRIRESYTYGNVLNMGIYGPEGYEPGNTAGFRGWSGGAKNEFYINGSSASTGYIPGKVKAGTWNILIYPSNVIAKGLDWKLEITLSFGKTESLFQVSPAQKVVNHLPGWYRGDLHMHTLHSDGKRTQQELVNEAIDKKLDYIISTEHNTNSANQSWGKYDNDHLLIINGEEVTTTAYGHWNAIGINTGTYIDWRYAPEDHQVEKYIDLVHQDGGLAIINHPFYANLFLFDATPFDGIEIWNGSWDKDDERALHWWDEFLQHGKKKIAIGASDTHKNNPYDNNLGQPQTVVYAGSLSRNGILSGLKKGNVYLAASNNINLSFTASCNGKKSKTGEVLNTPAGQTITVSLTTSFIPDAELTLHSDQGIIARAASSEKPAQWTLKPGTARYIRIEIRAKNGTMLALTNPIWLNN</sequence>
<organism evidence="3 4">
    <name type="scientific">Pedobacter cryoconitis</name>
    <dbReference type="NCBI Taxonomy" id="188932"/>
    <lineage>
        <taxon>Bacteria</taxon>
        <taxon>Pseudomonadati</taxon>
        <taxon>Bacteroidota</taxon>
        <taxon>Sphingobacteriia</taxon>
        <taxon>Sphingobacteriales</taxon>
        <taxon>Sphingobacteriaceae</taxon>
        <taxon>Pedobacter</taxon>
    </lineage>
</organism>
<dbReference type="AlphaFoldDB" id="A0A7X0J1G8"/>
<feature type="signal peptide" evidence="1">
    <location>
        <begin position="1"/>
        <end position="19"/>
    </location>
</feature>